<evidence type="ECO:0000313" key="1">
    <source>
        <dbReference type="EMBL" id="MBD2503278.1"/>
    </source>
</evidence>
<gene>
    <name evidence="1" type="ORF">H6G83_22175</name>
</gene>
<accession>A0ABR8DA14</accession>
<organism evidence="1 2">
    <name type="scientific">Anabaena azotica FACHB-119</name>
    <dbReference type="NCBI Taxonomy" id="947527"/>
    <lineage>
        <taxon>Bacteria</taxon>
        <taxon>Bacillati</taxon>
        <taxon>Cyanobacteriota</taxon>
        <taxon>Cyanophyceae</taxon>
        <taxon>Nostocales</taxon>
        <taxon>Nostocaceae</taxon>
        <taxon>Anabaena</taxon>
        <taxon>Anabaena azotica</taxon>
    </lineage>
</organism>
<dbReference type="EMBL" id="JACJSG010000033">
    <property type="protein sequence ID" value="MBD2503278.1"/>
    <property type="molecule type" value="Genomic_DNA"/>
</dbReference>
<reference evidence="1 2" key="1">
    <citation type="journal article" date="2020" name="ISME J.">
        <title>Comparative genomics reveals insights into cyanobacterial evolution and habitat adaptation.</title>
        <authorList>
            <person name="Chen M.Y."/>
            <person name="Teng W.K."/>
            <person name="Zhao L."/>
            <person name="Hu C.X."/>
            <person name="Zhou Y.K."/>
            <person name="Han B.P."/>
            <person name="Song L.R."/>
            <person name="Shu W.S."/>
        </authorList>
    </citation>
    <scope>NUCLEOTIDE SEQUENCE [LARGE SCALE GENOMIC DNA]</scope>
    <source>
        <strain evidence="1 2">FACHB-119</strain>
    </source>
</reference>
<keyword evidence="2" id="KW-1185">Reference proteome</keyword>
<comment type="caution">
    <text evidence="1">The sequence shown here is derived from an EMBL/GenBank/DDBJ whole genome shotgun (WGS) entry which is preliminary data.</text>
</comment>
<sequence>MDSNSSADKQFGCAWETGISQYARCFSRVYRLVTSHIPLWVGRLTVSQALLDHQLSGR</sequence>
<evidence type="ECO:0000313" key="2">
    <source>
        <dbReference type="Proteomes" id="UP000661112"/>
    </source>
</evidence>
<proteinExistence type="predicted"/>
<dbReference type="RefSeq" id="WP_190476142.1">
    <property type="nucleotide sequence ID" value="NZ_JACJSG010000033.1"/>
</dbReference>
<dbReference type="Proteomes" id="UP000661112">
    <property type="component" value="Unassembled WGS sequence"/>
</dbReference>
<name>A0ABR8DA14_9NOST</name>
<protein>
    <submittedName>
        <fullName evidence="1">Uncharacterized protein</fullName>
    </submittedName>
</protein>